<protein>
    <submittedName>
        <fullName evidence="6">Uncharacterized protein</fullName>
    </submittedName>
</protein>
<accession>A0A9P6MMQ5</accession>
<dbReference type="Proteomes" id="UP000703661">
    <property type="component" value="Unassembled WGS sequence"/>
</dbReference>
<dbReference type="InterPro" id="IPR012340">
    <property type="entry name" value="NA-bd_OB-fold"/>
</dbReference>
<dbReference type="SUPFAM" id="SSF56091">
    <property type="entry name" value="DNA ligase/mRNA capping enzyme, catalytic domain"/>
    <property type="match status" value="1"/>
</dbReference>
<dbReference type="InterPro" id="IPR050326">
    <property type="entry name" value="NAD_dep_DNA_ligaseB"/>
</dbReference>
<name>A0A9P6MMQ5_9FUNG</name>
<dbReference type="PANTHER" id="PTHR47810">
    <property type="entry name" value="DNA LIGASE"/>
    <property type="match status" value="1"/>
</dbReference>
<dbReference type="Gene3D" id="3.30.470.30">
    <property type="entry name" value="DNA ligase/mRNA capping enzyme"/>
    <property type="match status" value="1"/>
</dbReference>
<feature type="compositionally biased region" description="Polar residues" evidence="5">
    <location>
        <begin position="81"/>
        <end position="95"/>
    </location>
</feature>
<dbReference type="GO" id="GO:0006281">
    <property type="term" value="P:DNA repair"/>
    <property type="evidence" value="ECO:0007669"/>
    <property type="project" value="UniProtKB-KW"/>
</dbReference>
<dbReference type="EMBL" id="JAAAID010002135">
    <property type="protein sequence ID" value="KAG0007884.1"/>
    <property type="molecule type" value="Genomic_DNA"/>
</dbReference>
<keyword evidence="2" id="KW-0235">DNA replication</keyword>
<dbReference type="GO" id="GO:0006260">
    <property type="term" value="P:DNA replication"/>
    <property type="evidence" value="ECO:0007669"/>
    <property type="project" value="UniProtKB-KW"/>
</dbReference>
<feature type="region of interest" description="Disordered" evidence="5">
    <location>
        <begin position="69"/>
        <end position="143"/>
    </location>
</feature>
<evidence type="ECO:0000256" key="1">
    <source>
        <dbReference type="ARBA" id="ARBA00022598"/>
    </source>
</evidence>
<dbReference type="AlphaFoldDB" id="A0A9P6MMQ5"/>
<dbReference type="GO" id="GO:0016874">
    <property type="term" value="F:ligase activity"/>
    <property type="evidence" value="ECO:0007669"/>
    <property type="project" value="UniProtKB-KW"/>
</dbReference>
<gene>
    <name evidence="6" type="ORF">BGZ80_004117</name>
</gene>
<evidence type="ECO:0000256" key="4">
    <source>
        <dbReference type="ARBA" id="ARBA00023204"/>
    </source>
</evidence>
<evidence type="ECO:0000256" key="5">
    <source>
        <dbReference type="SAM" id="MobiDB-lite"/>
    </source>
</evidence>
<evidence type="ECO:0000313" key="7">
    <source>
        <dbReference type="Proteomes" id="UP000703661"/>
    </source>
</evidence>
<keyword evidence="7" id="KW-1185">Reference proteome</keyword>
<keyword evidence="3" id="KW-0227">DNA damage</keyword>
<dbReference type="PANTHER" id="PTHR47810:SF1">
    <property type="entry name" value="DNA LIGASE B"/>
    <property type="match status" value="1"/>
</dbReference>
<feature type="region of interest" description="Disordered" evidence="5">
    <location>
        <begin position="380"/>
        <end position="404"/>
    </location>
</feature>
<evidence type="ECO:0000256" key="2">
    <source>
        <dbReference type="ARBA" id="ARBA00022705"/>
    </source>
</evidence>
<proteinExistence type="predicted"/>
<organism evidence="6 7">
    <name type="scientific">Entomortierella chlamydospora</name>
    <dbReference type="NCBI Taxonomy" id="101097"/>
    <lineage>
        <taxon>Eukaryota</taxon>
        <taxon>Fungi</taxon>
        <taxon>Fungi incertae sedis</taxon>
        <taxon>Mucoromycota</taxon>
        <taxon>Mortierellomycotina</taxon>
        <taxon>Mortierellomycetes</taxon>
        <taxon>Mortierellales</taxon>
        <taxon>Mortierellaceae</taxon>
        <taxon>Entomortierella</taxon>
    </lineage>
</organism>
<sequence>MLSATRFYCGRCIRQSLIVSYARLIGNPLVIGHNEFTSRTASLVKSRLVTLSRTKGNYDQIRAFSTRKIPKSGENFDPKKSVSNNTSNSGVLSSRTRGKDSSLSSETSTSTTIPTAAPKPSSLKSKAKASSPPKDQSKEIPEQVNISIPPDYKHLKVPPHQEFKALQALVDELLLTNSSLAKRATLARHPEQASLLAWIYDPQRQFFVTSSNISKHAQSRARQLDNLPKSAVIKMDTLTGTMMNSLGLSAKQQADTVIRSMALGDGYDTLSELLDALSTRTIVGHTALDAILIFMDRFCHDDASNLGSTFDGKCEDAMTQLLDSQRSKLLLKILDKNLKTGCNVAMIREIYPTLIPGFHVSLGQSLSGLDDARKLFEPKSSVVDDESTGETSTTSTRKKRKSKRSSAVKREEGWFASRKLDGVRCLIRMDRLTGRIESYSRQGRSLESLTSLHEALRSLISSDSCKERHDPQNWDLFFKRALGCVDSKEQPLDAEKLPATLYLDGELCVFTKELILESDASKEKDDVNNEGLVTIGESEGDLGPENFLKAVSIAKTGLDEVEPETENDVSSKTDLRKDTAEAGTVTESLAPMYCVFDCLTDTEFKDRKGTRPFSTRIQGVVNALASKGTGGDNAMASHASMIKVLKQTKIESVAQLEKMIDKSAELEWEGLILRKDIGYEGKRSRSMLKIKKFHDAEFTVQDAMIGSMRVPLGGQYVERDNVLTNVVILHHGNKVRVGSGFSMEDRVRFGKDPSLIIGKTITVKYFEESQTMANADGGIKGAQAVWSLRFPTVKAIYGAGPRQI</sequence>
<evidence type="ECO:0000256" key="3">
    <source>
        <dbReference type="ARBA" id="ARBA00022763"/>
    </source>
</evidence>
<keyword evidence="4" id="KW-0234">DNA repair</keyword>
<keyword evidence="1" id="KW-0436">Ligase</keyword>
<evidence type="ECO:0000313" key="6">
    <source>
        <dbReference type="EMBL" id="KAG0007884.1"/>
    </source>
</evidence>
<reference evidence="6" key="1">
    <citation type="journal article" date="2020" name="Fungal Divers.">
        <title>Resolving the Mortierellaceae phylogeny through synthesis of multi-gene phylogenetics and phylogenomics.</title>
        <authorList>
            <person name="Vandepol N."/>
            <person name="Liber J."/>
            <person name="Desiro A."/>
            <person name="Na H."/>
            <person name="Kennedy M."/>
            <person name="Barry K."/>
            <person name="Grigoriev I.V."/>
            <person name="Miller A.N."/>
            <person name="O'Donnell K."/>
            <person name="Stajich J.E."/>
            <person name="Bonito G."/>
        </authorList>
    </citation>
    <scope>NUCLEOTIDE SEQUENCE</scope>
    <source>
        <strain evidence="6">NRRL 2769</strain>
    </source>
</reference>
<dbReference type="Gene3D" id="2.40.50.140">
    <property type="entry name" value="Nucleic acid-binding proteins"/>
    <property type="match status" value="1"/>
</dbReference>
<dbReference type="SUPFAM" id="SSF50249">
    <property type="entry name" value="Nucleic acid-binding proteins"/>
    <property type="match status" value="1"/>
</dbReference>
<comment type="caution">
    <text evidence="6">The sequence shown here is derived from an EMBL/GenBank/DDBJ whole genome shotgun (WGS) entry which is preliminary data.</text>
</comment>
<feature type="compositionally biased region" description="Low complexity" evidence="5">
    <location>
        <begin position="101"/>
        <end position="134"/>
    </location>
</feature>